<dbReference type="PANTHER" id="PTHR31672:SF13">
    <property type="entry name" value="F-BOX PROTEIN CPR30-LIKE"/>
    <property type="match status" value="1"/>
</dbReference>
<gene>
    <name evidence="2" type="ORF">HRI_001613700</name>
</gene>
<dbReference type="InterPro" id="IPR036047">
    <property type="entry name" value="F-box-like_dom_sf"/>
</dbReference>
<evidence type="ECO:0000313" key="3">
    <source>
        <dbReference type="Proteomes" id="UP001165190"/>
    </source>
</evidence>
<proteinExistence type="predicted"/>
<dbReference type="Pfam" id="PF07734">
    <property type="entry name" value="FBA_1"/>
    <property type="match status" value="1"/>
</dbReference>
<sequence length="391" mass="44174">MSDYMPEEVILKILNRLPVKSLLRFRSVCKSWNSLISHPSFISAHLQASLSNNNTPFLLIWSIERGIDRGRDNYSLHYDNDGFGKFRQLRFPLFDGVSGSSVVGSCNGLICLQLYTPGDGLKFVLWNPLIQKYISLPRLTFFEADDLGIGFGFDSRTNDYKLIIVGFMGDYGSVANLYLFSLNQNCWKEVTAILPNYSFEPLYRRQLPFANGAVHWFGYKENNAGVCNYVILGFDLSSEATFVINLPESLTGFCPCELPIMKYGESSIAASLTQVFGELHELWVMKEYGVVESWTKVLTFTSHIQSRRIPRLLGFRKNGEVLMEVDNGKMTSFELNLQKIEPHAVEGVEVATTPITHEASYVESLVLLDKGVDTHSGSLVRTGKYIHLLFH</sequence>
<organism evidence="2 3">
    <name type="scientific">Hibiscus trionum</name>
    <name type="common">Flower of an hour</name>
    <dbReference type="NCBI Taxonomy" id="183268"/>
    <lineage>
        <taxon>Eukaryota</taxon>
        <taxon>Viridiplantae</taxon>
        <taxon>Streptophyta</taxon>
        <taxon>Embryophyta</taxon>
        <taxon>Tracheophyta</taxon>
        <taxon>Spermatophyta</taxon>
        <taxon>Magnoliopsida</taxon>
        <taxon>eudicotyledons</taxon>
        <taxon>Gunneridae</taxon>
        <taxon>Pentapetalae</taxon>
        <taxon>rosids</taxon>
        <taxon>malvids</taxon>
        <taxon>Malvales</taxon>
        <taxon>Malvaceae</taxon>
        <taxon>Malvoideae</taxon>
        <taxon>Hibiscus</taxon>
    </lineage>
</organism>
<dbReference type="InterPro" id="IPR050796">
    <property type="entry name" value="SCF_F-box_component"/>
</dbReference>
<dbReference type="Pfam" id="PF00646">
    <property type="entry name" value="F-box"/>
    <property type="match status" value="1"/>
</dbReference>
<keyword evidence="3" id="KW-1185">Reference proteome</keyword>
<dbReference type="Gene3D" id="1.20.1280.50">
    <property type="match status" value="1"/>
</dbReference>
<feature type="domain" description="F-box" evidence="1">
    <location>
        <begin position="1"/>
        <end position="45"/>
    </location>
</feature>
<dbReference type="CDD" id="cd22157">
    <property type="entry name" value="F-box_AtFBW1-like"/>
    <property type="match status" value="1"/>
</dbReference>
<accession>A0A9W7LW88</accession>
<comment type="caution">
    <text evidence="2">The sequence shown here is derived from an EMBL/GenBank/DDBJ whole genome shotgun (WGS) entry which is preliminary data.</text>
</comment>
<dbReference type="InterPro" id="IPR001810">
    <property type="entry name" value="F-box_dom"/>
</dbReference>
<dbReference type="SMART" id="SM00256">
    <property type="entry name" value="FBOX"/>
    <property type="match status" value="1"/>
</dbReference>
<dbReference type="PANTHER" id="PTHR31672">
    <property type="entry name" value="BNACNNG10540D PROTEIN"/>
    <property type="match status" value="1"/>
</dbReference>
<dbReference type="Proteomes" id="UP001165190">
    <property type="component" value="Unassembled WGS sequence"/>
</dbReference>
<dbReference type="AlphaFoldDB" id="A0A9W7LW88"/>
<dbReference type="PROSITE" id="PS50181">
    <property type="entry name" value="FBOX"/>
    <property type="match status" value="1"/>
</dbReference>
<dbReference type="EMBL" id="BSYR01000016">
    <property type="protein sequence ID" value="GMI79444.1"/>
    <property type="molecule type" value="Genomic_DNA"/>
</dbReference>
<dbReference type="SUPFAM" id="SSF81383">
    <property type="entry name" value="F-box domain"/>
    <property type="match status" value="1"/>
</dbReference>
<dbReference type="InterPro" id="IPR017451">
    <property type="entry name" value="F-box-assoc_interact_dom"/>
</dbReference>
<protein>
    <recommendedName>
        <fullName evidence="1">F-box domain-containing protein</fullName>
    </recommendedName>
</protein>
<dbReference type="OrthoDB" id="5314306at2759"/>
<evidence type="ECO:0000259" key="1">
    <source>
        <dbReference type="PROSITE" id="PS50181"/>
    </source>
</evidence>
<name>A0A9W7LW88_HIBTR</name>
<reference evidence="2" key="1">
    <citation type="submission" date="2023-05" db="EMBL/GenBank/DDBJ databases">
        <title>Genome and transcriptome analyses reveal genes involved in the formation of fine ridges on petal epidermal cells in Hibiscus trionum.</title>
        <authorList>
            <person name="Koshimizu S."/>
            <person name="Masuda S."/>
            <person name="Ishii T."/>
            <person name="Shirasu K."/>
            <person name="Hoshino A."/>
            <person name="Arita M."/>
        </authorList>
    </citation>
    <scope>NUCLEOTIDE SEQUENCE</scope>
    <source>
        <strain evidence="2">Hamamatsu line</strain>
    </source>
</reference>
<dbReference type="InterPro" id="IPR006527">
    <property type="entry name" value="F-box-assoc_dom_typ1"/>
</dbReference>
<evidence type="ECO:0000313" key="2">
    <source>
        <dbReference type="EMBL" id="GMI79444.1"/>
    </source>
</evidence>
<dbReference type="NCBIfam" id="TIGR01640">
    <property type="entry name" value="F_box_assoc_1"/>
    <property type="match status" value="1"/>
</dbReference>